<dbReference type="Proteomes" id="UP000267654">
    <property type="component" value="Unassembled WGS sequence"/>
</dbReference>
<evidence type="ECO:0000313" key="1">
    <source>
        <dbReference type="EMBL" id="RLE11749.1"/>
    </source>
</evidence>
<dbReference type="AlphaFoldDB" id="A0A662DC62"/>
<comment type="caution">
    <text evidence="1">The sequence shown here is derived from an EMBL/GenBank/DDBJ whole genome shotgun (WGS) entry which is preliminary data.</text>
</comment>
<evidence type="ECO:0000313" key="2">
    <source>
        <dbReference type="Proteomes" id="UP000267654"/>
    </source>
</evidence>
<sequence length="122" mass="14186">MTGRIRVVKFHQRIKIIGEKKMKEVRTTLLCSNCFKEAPMKILYIGNSMAKITCESCGYTIKVAPEEAIELYLDDLKHRILTKPLRIAKEIRKDSFQFISTFPLRVITKPLRVAREIDKSMI</sequence>
<name>A0A662DC62_UNCAE</name>
<dbReference type="EMBL" id="QMQB01000216">
    <property type="protein sequence ID" value="RLE11749.1"/>
    <property type="molecule type" value="Genomic_DNA"/>
</dbReference>
<reference evidence="1 2" key="1">
    <citation type="submission" date="2018-06" db="EMBL/GenBank/DDBJ databases">
        <title>Extensive metabolic versatility and redundancy in microbially diverse, dynamic hydrothermal sediments.</title>
        <authorList>
            <person name="Dombrowski N."/>
            <person name="Teske A."/>
            <person name="Baker B.J."/>
        </authorList>
    </citation>
    <scope>NUCLEOTIDE SEQUENCE [LARGE SCALE GENOMIC DNA]</scope>
    <source>
        <strain evidence="1">B19_G9</strain>
    </source>
</reference>
<accession>A0A662DC62</accession>
<proteinExistence type="predicted"/>
<organism evidence="1 2">
    <name type="scientific">Aerophobetes bacterium</name>
    <dbReference type="NCBI Taxonomy" id="2030807"/>
    <lineage>
        <taxon>Bacteria</taxon>
        <taxon>Candidatus Aerophobota</taxon>
    </lineage>
</organism>
<gene>
    <name evidence="1" type="ORF">DRI96_05690</name>
</gene>
<protein>
    <submittedName>
        <fullName evidence="1">Bh protein</fullName>
    </submittedName>
</protein>